<dbReference type="InterPro" id="IPR019775">
    <property type="entry name" value="WD40_repeat_CS"/>
</dbReference>
<evidence type="ECO:0000313" key="8">
    <source>
        <dbReference type="EMBL" id="KAJ0967466.1"/>
    </source>
</evidence>
<evidence type="ECO:0000256" key="3">
    <source>
        <dbReference type="ARBA" id="ARBA00022574"/>
    </source>
</evidence>
<feature type="repeat" description="WD" evidence="6">
    <location>
        <begin position="514"/>
        <end position="546"/>
    </location>
</feature>
<dbReference type="Pfam" id="PF23627">
    <property type="entry name" value="LisH_WDR26"/>
    <property type="match status" value="1"/>
</dbReference>
<comment type="subcellular location">
    <subcellularLocation>
        <location evidence="1">Cytoplasm</location>
    </subcellularLocation>
</comment>
<proteinExistence type="predicted"/>
<evidence type="ECO:0000256" key="1">
    <source>
        <dbReference type="ARBA" id="ARBA00004496"/>
    </source>
</evidence>
<dbReference type="InterPro" id="IPR015943">
    <property type="entry name" value="WD40/YVTN_repeat-like_dom_sf"/>
</dbReference>
<protein>
    <submittedName>
        <fullName evidence="8">Uncharacterized protein</fullName>
    </submittedName>
</protein>
<dbReference type="SUPFAM" id="SSF50978">
    <property type="entry name" value="WD40 repeat-like"/>
    <property type="match status" value="1"/>
</dbReference>
<dbReference type="GO" id="GO:0005737">
    <property type="term" value="C:cytoplasm"/>
    <property type="evidence" value="ECO:0007669"/>
    <property type="project" value="UniProtKB-SubCell"/>
</dbReference>
<dbReference type="PANTHER" id="PTHR22838">
    <property type="entry name" value="WD REPEAT PROTEIN 26-RELATED"/>
    <property type="match status" value="1"/>
</dbReference>
<dbReference type="InterPro" id="IPR006594">
    <property type="entry name" value="LisH"/>
</dbReference>
<dbReference type="InterPro" id="IPR001680">
    <property type="entry name" value="WD40_rpt"/>
</dbReference>
<feature type="repeat" description="WD" evidence="6">
    <location>
        <begin position="299"/>
        <end position="340"/>
    </location>
</feature>
<keyword evidence="9" id="KW-1185">Reference proteome</keyword>
<evidence type="ECO:0000256" key="2">
    <source>
        <dbReference type="ARBA" id="ARBA00022490"/>
    </source>
</evidence>
<dbReference type="PANTHER" id="PTHR22838:SF23">
    <property type="entry name" value="WD REPEAT-CONTAINING PROTEIN WDS HOMOLOG"/>
    <property type="match status" value="1"/>
</dbReference>
<dbReference type="Pfam" id="PF00400">
    <property type="entry name" value="WD40"/>
    <property type="match status" value="4"/>
</dbReference>
<keyword evidence="2" id="KW-0963">Cytoplasm</keyword>
<gene>
    <name evidence="8" type="ORF">J5N97_024383</name>
</gene>
<name>A0A9D5C697_9LILI</name>
<feature type="repeat" description="WD" evidence="6">
    <location>
        <begin position="254"/>
        <end position="295"/>
    </location>
</feature>
<evidence type="ECO:0000256" key="7">
    <source>
        <dbReference type="SAM" id="MobiDB-lite"/>
    </source>
</evidence>
<dbReference type="OrthoDB" id="972532at2759"/>
<evidence type="ECO:0000256" key="5">
    <source>
        <dbReference type="ARBA" id="ARBA00065067"/>
    </source>
</evidence>
<dbReference type="SMART" id="SM00320">
    <property type="entry name" value="WD40"/>
    <property type="match status" value="7"/>
</dbReference>
<dbReference type="FunFam" id="2.130.10.10:FF:000087">
    <property type="entry name" value="WD repeat-containing protein 26 homolog"/>
    <property type="match status" value="1"/>
</dbReference>
<feature type="region of interest" description="Disordered" evidence="7">
    <location>
        <begin position="27"/>
        <end position="47"/>
    </location>
</feature>
<accession>A0A9D5C697</accession>
<keyword evidence="3 6" id="KW-0853">WD repeat</keyword>
<sequence>MITNSISSDQEALNPSLKAGEFSKEMEANPENLHLRSPPSPAATGSLGSRRLLDRSQFIRILLQALHSLGYSKAASSLESESGVALDSPEFTSLIFHSLSGRWLDCVTTIDSIPDLSPKSKSSAAFLVWKQHFLELLGSDDGLVPARDVLWSRISPLDLERGAVHRLARAMITSEDAVPGEDRVRRRIGMLLDLLGLMPDWVRVPSGRLEHLVETAVARQLESCFYHNSPEEVTLYEDHACTLGQIPSKCVQTLDAHKNEVWFVQFSNAGEYLASSSKDCTAIIWEIKEDDTLSLKHTLEGHVKPVSFIAWSPDDTMLLTCGNAEVLKLWDVMTGTCKLTMNNQVNRVISSCAWFPNSKKIVCGSYEPDNRIHTCDVEGNELEVWEGERMPKVSDLAVTPDGNSLISICSNREIWIRDFRKGTERVIPEEHSITSLSLSRDGKFMIVNLNSEEIHLWSVYTASNTPHRYRGHKQGKYVIRSCFGGSDCLFLASGSEDSKIYIWQRHDEAPIQILSGHSLTVNCVSWNPSKPHMLASASDDRTIRIWMATRNADKVHA</sequence>
<dbReference type="PROSITE" id="PS50294">
    <property type="entry name" value="WD_REPEATS_REGION"/>
    <property type="match status" value="3"/>
</dbReference>
<dbReference type="InterPro" id="IPR051350">
    <property type="entry name" value="WD_repeat-ST_regulator"/>
</dbReference>
<reference evidence="8" key="1">
    <citation type="submission" date="2021-03" db="EMBL/GenBank/DDBJ databases">
        <authorList>
            <person name="Li Z."/>
            <person name="Yang C."/>
        </authorList>
    </citation>
    <scope>NUCLEOTIDE SEQUENCE</scope>
    <source>
        <strain evidence="8">Dzin_1.0</strain>
        <tissue evidence="8">Leaf</tissue>
    </source>
</reference>
<dbReference type="InterPro" id="IPR036322">
    <property type="entry name" value="WD40_repeat_dom_sf"/>
</dbReference>
<dbReference type="PROSITE" id="PS50896">
    <property type="entry name" value="LISH"/>
    <property type="match status" value="1"/>
</dbReference>
<comment type="caution">
    <text evidence="8">The sequence shown here is derived from an EMBL/GenBank/DDBJ whole genome shotgun (WGS) entry which is preliminary data.</text>
</comment>
<evidence type="ECO:0000313" key="9">
    <source>
        <dbReference type="Proteomes" id="UP001085076"/>
    </source>
</evidence>
<comment type="subunit">
    <text evidence="5">Interacts with RANBPM.</text>
</comment>
<evidence type="ECO:0000256" key="4">
    <source>
        <dbReference type="ARBA" id="ARBA00022737"/>
    </source>
</evidence>
<dbReference type="AlphaFoldDB" id="A0A9D5C697"/>
<keyword evidence="4" id="KW-0677">Repeat</keyword>
<dbReference type="Proteomes" id="UP001085076">
    <property type="component" value="Miscellaneous, Linkage group lg07"/>
</dbReference>
<dbReference type="PROSITE" id="PS50082">
    <property type="entry name" value="WD_REPEATS_2"/>
    <property type="match status" value="3"/>
</dbReference>
<dbReference type="CDD" id="cd00200">
    <property type="entry name" value="WD40"/>
    <property type="match status" value="1"/>
</dbReference>
<dbReference type="EMBL" id="JAGGNH010000007">
    <property type="protein sequence ID" value="KAJ0967466.1"/>
    <property type="molecule type" value="Genomic_DNA"/>
</dbReference>
<dbReference type="Gene3D" id="2.130.10.10">
    <property type="entry name" value="YVTN repeat-like/Quinoprotein amine dehydrogenase"/>
    <property type="match status" value="1"/>
</dbReference>
<dbReference type="PROSITE" id="PS00678">
    <property type="entry name" value="WD_REPEATS_1"/>
    <property type="match status" value="1"/>
</dbReference>
<reference evidence="8" key="2">
    <citation type="journal article" date="2022" name="Hortic Res">
        <title>The genome of Dioscorea zingiberensis sheds light on the biosynthesis, origin and evolution of the medicinally important diosgenin saponins.</title>
        <authorList>
            <person name="Li Y."/>
            <person name="Tan C."/>
            <person name="Li Z."/>
            <person name="Guo J."/>
            <person name="Li S."/>
            <person name="Chen X."/>
            <person name="Wang C."/>
            <person name="Dai X."/>
            <person name="Yang H."/>
            <person name="Song W."/>
            <person name="Hou L."/>
            <person name="Xu J."/>
            <person name="Tong Z."/>
            <person name="Xu A."/>
            <person name="Yuan X."/>
            <person name="Wang W."/>
            <person name="Yang Q."/>
            <person name="Chen L."/>
            <person name="Sun Z."/>
            <person name="Wang K."/>
            <person name="Pan B."/>
            <person name="Chen J."/>
            <person name="Bao Y."/>
            <person name="Liu F."/>
            <person name="Qi X."/>
            <person name="Gang D.R."/>
            <person name="Wen J."/>
            <person name="Li J."/>
        </authorList>
    </citation>
    <scope>NUCLEOTIDE SEQUENCE</scope>
    <source>
        <strain evidence="8">Dzin_1.0</strain>
    </source>
</reference>
<evidence type="ECO:0000256" key="6">
    <source>
        <dbReference type="PROSITE-ProRule" id="PRU00221"/>
    </source>
</evidence>
<organism evidence="8 9">
    <name type="scientific">Dioscorea zingiberensis</name>
    <dbReference type="NCBI Taxonomy" id="325984"/>
    <lineage>
        <taxon>Eukaryota</taxon>
        <taxon>Viridiplantae</taxon>
        <taxon>Streptophyta</taxon>
        <taxon>Embryophyta</taxon>
        <taxon>Tracheophyta</taxon>
        <taxon>Spermatophyta</taxon>
        <taxon>Magnoliopsida</taxon>
        <taxon>Liliopsida</taxon>
        <taxon>Dioscoreales</taxon>
        <taxon>Dioscoreaceae</taxon>
        <taxon>Dioscorea</taxon>
    </lineage>
</organism>